<evidence type="ECO:0000256" key="3">
    <source>
        <dbReference type="HAMAP-Rule" id="MF_00272"/>
    </source>
</evidence>
<comment type="cofactor">
    <cofactor evidence="3">
        <name>(R)-lipoate</name>
        <dbReference type="ChEBI" id="CHEBI:83088"/>
    </cofactor>
    <text evidence="3">Binds 1 lipoyl cofactor covalently.</text>
</comment>
<dbReference type="EMBL" id="JAFLCK010000010">
    <property type="protein sequence ID" value="MBN8660482.1"/>
    <property type="molecule type" value="Genomic_DNA"/>
</dbReference>
<protein>
    <recommendedName>
        <fullName evidence="3">Glycine cleavage system H protein</fullName>
    </recommendedName>
</protein>
<dbReference type="SUPFAM" id="SSF51230">
    <property type="entry name" value="Single hybrid motif"/>
    <property type="match status" value="1"/>
</dbReference>
<dbReference type="Proteomes" id="UP000664277">
    <property type="component" value="Unassembled WGS sequence"/>
</dbReference>
<evidence type="ECO:0000259" key="5">
    <source>
        <dbReference type="PROSITE" id="PS50968"/>
    </source>
</evidence>
<dbReference type="NCBIfam" id="NF002270">
    <property type="entry name" value="PRK01202.1"/>
    <property type="match status" value="1"/>
</dbReference>
<reference evidence="6" key="1">
    <citation type="submission" date="2021-02" db="EMBL/GenBank/DDBJ databases">
        <title>Genome-Resolved Metagenomics of a Microbial Community Performing Photosynthetic Biological Nutrient Removal.</title>
        <authorList>
            <person name="Mcdaniel E.A."/>
        </authorList>
    </citation>
    <scope>NUCLEOTIDE SEQUENCE</scope>
    <source>
        <strain evidence="6">UWPOB_OBS1</strain>
    </source>
</reference>
<dbReference type="PROSITE" id="PS50968">
    <property type="entry name" value="BIOTINYL_LIPOYL"/>
    <property type="match status" value="1"/>
</dbReference>
<dbReference type="InterPro" id="IPR000089">
    <property type="entry name" value="Biotin_lipoyl"/>
</dbReference>
<dbReference type="GO" id="GO:0005829">
    <property type="term" value="C:cytosol"/>
    <property type="evidence" value="ECO:0007669"/>
    <property type="project" value="TreeGrafter"/>
</dbReference>
<evidence type="ECO:0000313" key="6">
    <source>
        <dbReference type="EMBL" id="MBN8660482.1"/>
    </source>
</evidence>
<feature type="modified residue" description="N6-lipoyllysine" evidence="3 4">
    <location>
        <position position="68"/>
    </location>
</feature>
<gene>
    <name evidence="3 6" type="primary">gcvH</name>
    <name evidence="6" type="ORF">J0M35_08985</name>
</gene>
<dbReference type="InterPro" id="IPR002930">
    <property type="entry name" value="GCV_H"/>
</dbReference>
<evidence type="ECO:0000256" key="2">
    <source>
        <dbReference type="ARBA" id="ARBA00022823"/>
    </source>
</evidence>
<sequence>MSTQALSHPDNLKYVKTHEYIKVDGDVATIGITAFAADQLGDVTFVELPKVGEKFKVEQKFGVIESVKSVSDLYMPVSGEIVEVNDKLNSEPEVVNVDCYTAGWMIKVKLDSTSELGSLMSAEDYKKFIVE</sequence>
<dbReference type="AlphaFoldDB" id="A0A8J7PM75"/>
<evidence type="ECO:0000256" key="4">
    <source>
        <dbReference type="PIRSR" id="PIRSR617453-50"/>
    </source>
</evidence>
<dbReference type="PANTHER" id="PTHR11715:SF3">
    <property type="entry name" value="GLYCINE CLEAVAGE SYSTEM H PROTEIN-RELATED"/>
    <property type="match status" value="1"/>
</dbReference>
<dbReference type="PROSITE" id="PS00189">
    <property type="entry name" value="LIPOYL"/>
    <property type="match status" value="1"/>
</dbReference>
<dbReference type="NCBIfam" id="TIGR00527">
    <property type="entry name" value="gcvH"/>
    <property type="match status" value="1"/>
</dbReference>
<dbReference type="InterPro" id="IPR033753">
    <property type="entry name" value="GCV_H/Fam206"/>
</dbReference>
<accession>A0A8J7PM75</accession>
<comment type="caution">
    <text evidence="6">The sequence shown here is derived from an EMBL/GenBank/DDBJ whole genome shotgun (WGS) entry which is preliminary data.</text>
</comment>
<dbReference type="CDD" id="cd06848">
    <property type="entry name" value="GCS_H"/>
    <property type="match status" value="1"/>
</dbReference>
<dbReference type="GO" id="GO:0019464">
    <property type="term" value="P:glycine decarboxylation via glycine cleavage system"/>
    <property type="evidence" value="ECO:0007669"/>
    <property type="project" value="UniProtKB-UniRule"/>
</dbReference>
<dbReference type="GO" id="GO:0005960">
    <property type="term" value="C:glycine cleavage complex"/>
    <property type="evidence" value="ECO:0007669"/>
    <property type="project" value="InterPro"/>
</dbReference>
<dbReference type="Pfam" id="PF01597">
    <property type="entry name" value="GCV_H"/>
    <property type="match status" value="1"/>
</dbReference>
<dbReference type="InterPro" id="IPR011053">
    <property type="entry name" value="Single_hybrid_motif"/>
</dbReference>
<comment type="subunit">
    <text evidence="3">The glycine cleavage system is composed of four proteins: P, T, L and H.</text>
</comment>
<evidence type="ECO:0000256" key="1">
    <source>
        <dbReference type="ARBA" id="ARBA00009249"/>
    </source>
</evidence>
<feature type="domain" description="Lipoyl-binding" evidence="5">
    <location>
        <begin position="27"/>
        <end position="109"/>
    </location>
</feature>
<keyword evidence="2 3" id="KW-0450">Lipoyl</keyword>
<dbReference type="Gene3D" id="2.40.50.100">
    <property type="match status" value="1"/>
</dbReference>
<dbReference type="PANTHER" id="PTHR11715">
    <property type="entry name" value="GLYCINE CLEAVAGE SYSTEM H PROTEIN"/>
    <property type="match status" value="1"/>
</dbReference>
<comment type="function">
    <text evidence="3">The glycine cleavage system catalyzes the degradation of glycine. The H protein shuttles the methylamine group of glycine from the P protein to the T protein.</text>
</comment>
<evidence type="ECO:0000313" key="7">
    <source>
        <dbReference type="Proteomes" id="UP000664277"/>
    </source>
</evidence>
<dbReference type="InterPro" id="IPR003016">
    <property type="entry name" value="2-oxoA_DH_lipoyl-BS"/>
</dbReference>
<dbReference type="InterPro" id="IPR017453">
    <property type="entry name" value="GCV_H_sub"/>
</dbReference>
<comment type="similarity">
    <text evidence="1 3">Belongs to the GcvH family.</text>
</comment>
<name>A0A8J7PM75_9BACT</name>
<dbReference type="GO" id="GO:0009249">
    <property type="term" value="P:protein lipoylation"/>
    <property type="evidence" value="ECO:0007669"/>
    <property type="project" value="TreeGrafter"/>
</dbReference>
<proteinExistence type="inferred from homology"/>
<dbReference type="HAMAP" id="MF_00272">
    <property type="entry name" value="GcvH"/>
    <property type="match status" value="1"/>
</dbReference>
<organism evidence="6 7">
    <name type="scientific">Candidatus Obscuribacter phosphatis</name>
    <dbReference type="NCBI Taxonomy" id="1906157"/>
    <lineage>
        <taxon>Bacteria</taxon>
        <taxon>Bacillati</taxon>
        <taxon>Candidatus Melainabacteria</taxon>
        <taxon>Candidatus Obscuribacterales</taxon>
        <taxon>Candidatus Obscuribacteraceae</taxon>
        <taxon>Candidatus Obscuribacter</taxon>
    </lineage>
</organism>